<protein>
    <submittedName>
        <fullName evidence="1">Uncharacterized protein</fullName>
    </submittedName>
</protein>
<proteinExistence type="predicted"/>
<dbReference type="AlphaFoldDB" id="A0A6J4N7E6"/>
<dbReference type="EMBL" id="CADCUO010000052">
    <property type="protein sequence ID" value="CAA9379488.1"/>
    <property type="molecule type" value="Genomic_DNA"/>
</dbReference>
<reference evidence="1" key="1">
    <citation type="submission" date="2020-02" db="EMBL/GenBank/DDBJ databases">
        <authorList>
            <person name="Meier V. D."/>
        </authorList>
    </citation>
    <scope>NUCLEOTIDE SEQUENCE</scope>
    <source>
        <strain evidence="1">AVDCRST_MAG75</strain>
    </source>
</reference>
<gene>
    <name evidence="1" type="ORF">AVDCRST_MAG75-841</name>
</gene>
<evidence type="ECO:0000313" key="1">
    <source>
        <dbReference type="EMBL" id="CAA9379488.1"/>
    </source>
</evidence>
<feature type="non-terminal residue" evidence="1">
    <location>
        <position position="1"/>
    </location>
</feature>
<name>A0A6J4N7E6_9ACTN</name>
<feature type="non-terminal residue" evidence="1">
    <location>
        <position position="72"/>
    </location>
</feature>
<accession>A0A6J4N7E6</accession>
<sequence>CCGRPPDGSICGFMGQTTTTCMPARTATRTCAGGQTASGSGGAVAWTCTPTSTTTATATPCGTLRRCSTPWD</sequence>
<organism evidence="1">
    <name type="scientific">uncultured Propionibacteriaceae bacterium</name>
    <dbReference type="NCBI Taxonomy" id="257457"/>
    <lineage>
        <taxon>Bacteria</taxon>
        <taxon>Bacillati</taxon>
        <taxon>Actinomycetota</taxon>
        <taxon>Actinomycetes</taxon>
        <taxon>Propionibacteriales</taxon>
        <taxon>Propionibacteriaceae</taxon>
        <taxon>environmental samples</taxon>
    </lineage>
</organism>